<evidence type="ECO:0000259" key="9">
    <source>
        <dbReference type="Pfam" id="PF00482"/>
    </source>
</evidence>
<gene>
    <name evidence="10" type="ORF">KDK92_13995</name>
</gene>
<feature type="transmembrane region" description="Helical" evidence="8">
    <location>
        <begin position="373"/>
        <end position="394"/>
    </location>
</feature>
<dbReference type="FunFam" id="1.20.81.30:FF:000001">
    <property type="entry name" value="Type II secretion system protein F"/>
    <property type="match status" value="2"/>
</dbReference>
<proteinExistence type="inferred from homology"/>
<evidence type="ECO:0000256" key="6">
    <source>
        <dbReference type="ARBA" id="ARBA00022989"/>
    </source>
</evidence>
<dbReference type="PANTHER" id="PTHR30012:SF0">
    <property type="entry name" value="TYPE II SECRETION SYSTEM PROTEIN F-RELATED"/>
    <property type="match status" value="1"/>
</dbReference>
<evidence type="ECO:0000313" key="11">
    <source>
        <dbReference type="Proteomes" id="UP001056429"/>
    </source>
</evidence>
<protein>
    <submittedName>
        <fullName evidence="10">Type II secretion system F family protein</fullName>
    </submittedName>
</protein>
<comment type="similarity">
    <text evidence="2">Belongs to the GSP F family.</text>
</comment>
<feature type="domain" description="Type II secretion system protein GspF" evidence="9">
    <location>
        <begin position="270"/>
        <end position="392"/>
    </location>
</feature>
<dbReference type="InterPro" id="IPR042094">
    <property type="entry name" value="T2SS_GspF_sf"/>
</dbReference>
<dbReference type="EMBL" id="JAGSOJ010000003">
    <property type="protein sequence ID" value="MCM1990838.1"/>
    <property type="molecule type" value="Genomic_DNA"/>
</dbReference>
<feature type="transmembrane region" description="Helical" evidence="8">
    <location>
        <begin position="220"/>
        <end position="238"/>
    </location>
</feature>
<feature type="domain" description="Type II secretion system protein GspF" evidence="9">
    <location>
        <begin position="67"/>
        <end position="190"/>
    </location>
</feature>
<dbReference type="GO" id="GO:0015628">
    <property type="term" value="P:protein secretion by the type II secretion system"/>
    <property type="evidence" value="ECO:0007669"/>
    <property type="project" value="TreeGrafter"/>
</dbReference>
<reference evidence="10" key="1">
    <citation type="journal article" date="2021" name="mSystems">
        <title>Bacteria and Archaea Synergistically Convert Glycine Betaine to Biogenic Methane in the Formosa Cold Seep of the South China Sea.</title>
        <authorList>
            <person name="Li L."/>
            <person name="Zhang W."/>
            <person name="Zhang S."/>
            <person name="Song L."/>
            <person name="Sun Q."/>
            <person name="Zhang H."/>
            <person name="Xiang H."/>
            <person name="Dong X."/>
        </authorList>
    </citation>
    <scope>NUCLEOTIDE SEQUENCE</scope>
    <source>
        <strain evidence="10">ZWT</strain>
    </source>
</reference>
<keyword evidence="11" id="KW-1185">Reference proteome</keyword>
<dbReference type="GO" id="GO:0005886">
    <property type="term" value="C:plasma membrane"/>
    <property type="evidence" value="ECO:0007669"/>
    <property type="project" value="UniProtKB-SubCell"/>
</dbReference>
<keyword evidence="5 8" id="KW-0812">Transmembrane</keyword>
<dbReference type="AlphaFoldDB" id="A0A9J6P3U3"/>
<evidence type="ECO:0000256" key="3">
    <source>
        <dbReference type="ARBA" id="ARBA00022475"/>
    </source>
</evidence>
<sequence length="404" mass="44970">MPQYVYKMIDQSGKEKKGVFSANNRNEVMAMIRENGCYAIEVSEKEQSNDIEFSLFSKVKAKELSIFCRQLHTMLKAGAPLIKSMDIIKGNMENKRLRAAIGELIDSIQKGTSLSEGMEAHSDVFPPMLISMIAAGEMSGTLDDVCLRMATHYEKENKLMSKVKAAMTYPIILVVVCASVVTFLLTAVMPQFVEMFRDGGVELPLPTRMLMSASDFLKNYILVIIGVIILMVIGYRYIRTKDTVANKIYKNKLSTPIFGKIRRKVVAARFTRTTSSMIKSGIPIVDAMEAVADIVGNVYIKDKLIDGRDKLMKGESFSEVVGEIKEFPPMISAMSKIGEESGELEEILEKTADFYDEEVEEAVKKMTSMMEPLLIIVMAVVIGFIVLSIMLPMFDMANAVNGGM</sequence>
<name>A0A9J6P3U3_9CLOT</name>
<keyword evidence="7 8" id="KW-0472">Membrane</keyword>
<comment type="subcellular location">
    <subcellularLocation>
        <location evidence="1">Cell inner membrane</location>
        <topology evidence="1">Multi-pass membrane protein</topology>
    </subcellularLocation>
</comment>
<dbReference type="PRINTS" id="PR00812">
    <property type="entry name" value="BCTERIALGSPF"/>
</dbReference>
<reference evidence="10" key="2">
    <citation type="submission" date="2021-04" db="EMBL/GenBank/DDBJ databases">
        <authorList>
            <person name="Dong X."/>
        </authorList>
    </citation>
    <scope>NUCLEOTIDE SEQUENCE</scope>
    <source>
        <strain evidence="10">ZWT</strain>
    </source>
</reference>
<dbReference type="Gene3D" id="1.20.81.30">
    <property type="entry name" value="Type II secretion system (T2SS), domain F"/>
    <property type="match status" value="2"/>
</dbReference>
<keyword evidence="4" id="KW-0997">Cell inner membrane</keyword>
<dbReference type="Proteomes" id="UP001056429">
    <property type="component" value="Unassembled WGS sequence"/>
</dbReference>
<keyword evidence="6 8" id="KW-1133">Transmembrane helix</keyword>
<evidence type="ECO:0000256" key="4">
    <source>
        <dbReference type="ARBA" id="ARBA00022519"/>
    </source>
</evidence>
<evidence type="ECO:0000256" key="2">
    <source>
        <dbReference type="ARBA" id="ARBA00005745"/>
    </source>
</evidence>
<feature type="transmembrane region" description="Helical" evidence="8">
    <location>
        <begin position="167"/>
        <end position="189"/>
    </location>
</feature>
<dbReference type="RefSeq" id="WP_250859953.1">
    <property type="nucleotide sequence ID" value="NZ_JAGSOJ010000003.1"/>
</dbReference>
<evidence type="ECO:0000256" key="8">
    <source>
        <dbReference type="SAM" id="Phobius"/>
    </source>
</evidence>
<evidence type="ECO:0000256" key="7">
    <source>
        <dbReference type="ARBA" id="ARBA00023136"/>
    </source>
</evidence>
<evidence type="ECO:0000256" key="5">
    <source>
        <dbReference type="ARBA" id="ARBA00022692"/>
    </source>
</evidence>
<dbReference type="InterPro" id="IPR018076">
    <property type="entry name" value="T2SS_GspF_dom"/>
</dbReference>
<dbReference type="InterPro" id="IPR003004">
    <property type="entry name" value="GspF/PilC"/>
</dbReference>
<evidence type="ECO:0000256" key="1">
    <source>
        <dbReference type="ARBA" id="ARBA00004429"/>
    </source>
</evidence>
<accession>A0A9J6P3U3</accession>
<dbReference type="PANTHER" id="PTHR30012">
    <property type="entry name" value="GENERAL SECRETION PATHWAY PROTEIN"/>
    <property type="match status" value="1"/>
</dbReference>
<comment type="caution">
    <text evidence="10">The sequence shown here is derived from an EMBL/GenBank/DDBJ whole genome shotgun (WGS) entry which is preliminary data.</text>
</comment>
<organism evidence="10 11">
    <name type="scientific">Oceanirhabdus seepicola</name>
    <dbReference type="NCBI Taxonomy" id="2828781"/>
    <lineage>
        <taxon>Bacteria</taxon>
        <taxon>Bacillati</taxon>
        <taxon>Bacillota</taxon>
        <taxon>Clostridia</taxon>
        <taxon>Eubacteriales</taxon>
        <taxon>Clostridiaceae</taxon>
        <taxon>Oceanirhabdus</taxon>
    </lineage>
</organism>
<evidence type="ECO:0000313" key="10">
    <source>
        <dbReference type="EMBL" id="MCM1990838.1"/>
    </source>
</evidence>
<dbReference type="Pfam" id="PF00482">
    <property type="entry name" value="T2SSF"/>
    <property type="match status" value="2"/>
</dbReference>
<keyword evidence="3" id="KW-1003">Cell membrane</keyword>